<dbReference type="RefSeq" id="WP_255159884.1">
    <property type="nucleotide sequence ID" value="NZ_CP101497.1"/>
</dbReference>
<keyword evidence="2" id="KW-1185">Reference proteome</keyword>
<gene>
    <name evidence="1" type="ORF">NNL39_01130</name>
</gene>
<evidence type="ECO:0000313" key="2">
    <source>
        <dbReference type="Proteomes" id="UP001060039"/>
    </source>
</evidence>
<evidence type="ECO:0000313" key="1">
    <source>
        <dbReference type="EMBL" id="UTT62753.1"/>
    </source>
</evidence>
<dbReference type="Proteomes" id="UP001060039">
    <property type="component" value="Chromosome"/>
</dbReference>
<proteinExistence type="predicted"/>
<reference evidence="1" key="1">
    <citation type="submission" date="2022-07" db="EMBL/GenBank/DDBJ databases">
        <title>Taxonomic analysis of Microcella humidisoli nov. sp., isolated from riverside soil.</title>
        <authorList>
            <person name="Molina K.M."/>
            <person name="Kim S.B."/>
        </authorList>
    </citation>
    <scope>NUCLEOTIDE SEQUENCE</scope>
    <source>
        <strain evidence="1">MMS21-STM10</strain>
    </source>
</reference>
<sequence length="331" mass="36784">MTADPAGLDLLDPSWAVRASVRGDGMPYARTRRVDIDHPFHGVATRRVDLDDVVQRAHALSLWLPSDAAFSHSTAARLRGLPLPLAFAREALVHVSLPRPRRAPKGRGTCGHSIDLPSARVEHCLVVSASSGEQLPLRIVDEPLTLLSCATQLQVPDLIALADAMLRRATVEGRTDPMVAALAIGRGRPGFARLARAAPLRRGGVRSRAETLLRLMIAIAGLPEPVVAHPVHSSDRSPERWTAEADLAWPEFGVLVEYEGDVHRTSRRRFTTDVRRFDRYADEGWRAVRATRDDVFADPRELMSRLERRLRDGGWRPPRAWRLREVTPARA</sequence>
<protein>
    <recommendedName>
        <fullName evidence="3">Transcriptional regulator, AbiEi antitoxin, Type IV TA system</fullName>
    </recommendedName>
</protein>
<dbReference type="EMBL" id="CP101497">
    <property type="protein sequence ID" value="UTT62753.1"/>
    <property type="molecule type" value="Genomic_DNA"/>
</dbReference>
<evidence type="ECO:0008006" key="3">
    <source>
        <dbReference type="Google" id="ProtNLM"/>
    </source>
</evidence>
<accession>A0ABY5FWS9</accession>
<organism evidence="1 2">
    <name type="scientific">Microcella humidisoli</name>
    <dbReference type="NCBI Taxonomy" id="2963406"/>
    <lineage>
        <taxon>Bacteria</taxon>
        <taxon>Bacillati</taxon>
        <taxon>Actinomycetota</taxon>
        <taxon>Actinomycetes</taxon>
        <taxon>Micrococcales</taxon>
        <taxon>Microbacteriaceae</taxon>
        <taxon>Microcella</taxon>
    </lineage>
</organism>
<name>A0ABY5FWS9_9MICO</name>